<feature type="region of interest" description="Disordered" evidence="5">
    <location>
        <begin position="334"/>
        <end position="368"/>
    </location>
</feature>
<sequence length="482" mass="51340">MAHAFRTPAIPRRRSSLAPTARTLAENLWLPALFLAGLLFSYLVAFHQPAPHHIKVAVAASPQSTAQLQDDLDRATPGAFDLVPVGTLRDAKSAVAHQDAVAALEPQGNSFQLYGAKADGAALESVVLNAFTGAAQHAGKALHFHELVPTLPGDGLGSTGTYAALACTLPCYFVVIGMQRAVGFNRRRQCLTFLGCGVLIAGLSYVFSVYGLHALPEHPLLLLYLFLLTQAISLTAYGLVPFFGRFFPGVAATLFMLLGMPSSGGMVPVALVPEFFRFLHPILPLGNAVDAVRSVAYLDHTKLARPTLALAGWAVGGLVLILLGCVKQRRKLRAQEAPDEASTLQPAPVDDPSMELPAPTSLTPHHHHFGEQQPLLVGRVVDDSDFPVAGAVLTVTTGHGRELLRARTDANGEYAATGLPDGYVLALVSRPEHMPSARRVLIDASRTTTQDFQLAAPLRKPGLPVNGGAVGITPTQERPERH</sequence>
<feature type="transmembrane region" description="Helical" evidence="6">
    <location>
        <begin position="222"/>
        <end position="243"/>
    </location>
</feature>
<dbReference type="PANTHER" id="PTHR43077:SF10">
    <property type="entry name" value="TRANSPORT PERMEASE PROTEIN"/>
    <property type="match status" value="1"/>
</dbReference>
<feature type="transmembrane region" description="Helical" evidence="6">
    <location>
        <begin position="307"/>
        <end position="326"/>
    </location>
</feature>
<evidence type="ECO:0000313" key="7">
    <source>
        <dbReference type="EMBL" id="MBL1098379.1"/>
    </source>
</evidence>
<organism evidence="7 8">
    <name type="scientific">Streptomyces coffeae</name>
    <dbReference type="NCBI Taxonomy" id="621382"/>
    <lineage>
        <taxon>Bacteria</taxon>
        <taxon>Bacillati</taxon>
        <taxon>Actinomycetota</taxon>
        <taxon>Actinomycetes</taxon>
        <taxon>Kitasatosporales</taxon>
        <taxon>Streptomycetaceae</taxon>
        <taxon>Streptomyces</taxon>
    </lineage>
</organism>
<keyword evidence="8" id="KW-1185">Reference proteome</keyword>
<comment type="subcellular location">
    <subcellularLocation>
        <location evidence="1">Membrane</location>
        <topology evidence="1">Multi-pass membrane protein</topology>
    </subcellularLocation>
</comment>
<protein>
    <submittedName>
        <fullName evidence="7">Carboxypeptidase regulatory-like domain-containing protein</fullName>
    </submittedName>
</protein>
<dbReference type="SUPFAM" id="SSF49452">
    <property type="entry name" value="Starch-binding domain-like"/>
    <property type="match status" value="1"/>
</dbReference>
<accession>A0ABS1NEH6</accession>
<feature type="transmembrane region" description="Helical" evidence="6">
    <location>
        <begin position="190"/>
        <end position="210"/>
    </location>
</feature>
<proteinExistence type="predicted"/>
<feature type="transmembrane region" description="Helical" evidence="6">
    <location>
        <begin position="28"/>
        <end position="46"/>
    </location>
</feature>
<evidence type="ECO:0000313" key="8">
    <source>
        <dbReference type="Proteomes" id="UP000634229"/>
    </source>
</evidence>
<comment type="caution">
    <text evidence="7">The sequence shown here is derived from an EMBL/GenBank/DDBJ whole genome shotgun (WGS) entry which is preliminary data.</text>
</comment>
<dbReference type="RefSeq" id="WP_201875799.1">
    <property type="nucleotide sequence ID" value="NZ_JAERRF010000009.1"/>
</dbReference>
<dbReference type="Gene3D" id="2.60.40.1120">
    <property type="entry name" value="Carboxypeptidase-like, regulatory domain"/>
    <property type="match status" value="1"/>
</dbReference>
<evidence type="ECO:0000256" key="5">
    <source>
        <dbReference type="SAM" id="MobiDB-lite"/>
    </source>
</evidence>
<name>A0ABS1NEH6_9ACTN</name>
<evidence type="ECO:0000256" key="3">
    <source>
        <dbReference type="ARBA" id="ARBA00022989"/>
    </source>
</evidence>
<evidence type="ECO:0000256" key="2">
    <source>
        <dbReference type="ARBA" id="ARBA00022692"/>
    </source>
</evidence>
<dbReference type="Pfam" id="PF13620">
    <property type="entry name" value="CarboxypepD_reg"/>
    <property type="match status" value="1"/>
</dbReference>
<keyword evidence="4 6" id="KW-0472">Membrane</keyword>
<feature type="transmembrane region" description="Helical" evidence="6">
    <location>
        <begin position="250"/>
        <end position="271"/>
    </location>
</feature>
<keyword evidence="2 6" id="KW-0812">Transmembrane</keyword>
<dbReference type="InterPro" id="IPR013784">
    <property type="entry name" value="Carb-bd-like_fold"/>
</dbReference>
<dbReference type="InterPro" id="IPR051328">
    <property type="entry name" value="T7SS_ABC-Transporter"/>
</dbReference>
<dbReference type="Proteomes" id="UP000634229">
    <property type="component" value="Unassembled WGS sequence"/>
</dbReference>
<dbReference type="PANTHER" id="PTHR43077">
    <property type="entry name" value="TRANSPORT PERMEASE YVFS-RELATED"/>
    <property type="match status" value="1"/>
</dbReference>
<dbReference type="EMBL" id="JAERRF010000009">
    <property type="protein sequence ID" value="MBL1098379.1"/>
    <property type="molecule type" value="Genomic_DNA"/>
</dbReference>
<reference evidence="7 8" key="1">
    <citation type="submission" date="2021-01" db="EMBL/GenBank/DDBJ databases">
        <title>WGS of actinomycetes isolated from Thailand.</title>
        <authorList>
            <person name="Thawai C."/>
        </authorList>
    </citation>
    <scope>NUCLEOTIDE SEQUENCE [LARGE SCALE GENOMIC DNA]</scope>
    <source>
        <strain evidence="7 8">CA1R205</strain>
    </source>
</reference>
<gene>
    <name evidence="7" type="ORF">JK363_17255</name>
</gene>
<evidence type="ECO:0000256" key="1">
    <source>
        <dbReference type="ARBA" id="ARBA00004141"/>
    </source>
</evidence>
<evidence type="ECO:0000256" key="6">
    <source>
        <dbReference type="SAM" id="Phobius"/>
    </source>
</evidence>
<evidence type="ECO:0000256" key="4">
    <source>
        <dbReference type="ARBA" id="ARBA00023136"/>
    </source>
</evidence>
<keyword evidence="3 6" id="KW-1133">Transmembrane helix</keyword>